<dbReference type="NCBIfam" id="TIGR00696">
    <property type="entry name" value="wecG_tagA_cpsF"/>
    <property type="match status" value="1"/>
</dbReference>
<comment type="caution">
    <text evidence="3">The sequence shown here is derived from an EMBL/GenBank/DDBJ whole genome shotgun (WGS) entry which is preliminary data.</text>
</comment>
<keyword evidence="2" id="KW-0808">Transferase</keyword>
<reference evidence="3 4" key="1">
    <citation type="journal article" date="2015" name="Nature">
        <title>rRNA introns, odd ribosomes, and small enigmatic genomes across a large radiation of phyla.</title>
        <authorList>
            <person name="Brown C.T."/>
            <person name="Hug L.A."/>
            <person name="Thomas B.C."/>
            <person name="Sharon I."/>
            <person name="Castelle C.J."/>
            <person name="Singh A."/>
            <person name="Wilkins M.J."/>
            <person name="Williams K.H."/>
            <person name="Banfield J.F."/>
        </authorList>
    </citation>
    <scope>NUCLEOTIDE SEQUENCE [LARGE SCALE GENOMIC DNA]</scope>
</reference>
<dbReference type="Proteomes" id="UP000034536">
    <property type="component" value="Unassembled WGS sequence"/>
</dbReference>
<accession>A0A0G0FFG7</accession>
<dbReference type="AlphaFoldDB" id="A0A0G0FFG7"/>
<dbReference type="PANTHER" id="PTHR34136:SF1">
    <property type="entry name" value="UDP-N-ACETYL-D-MANNOSAMINURONIC ACID TRANSFERASE"/>
    <property type="match status" value="1"/>
</dbReference>
<sequence length="248" mass="28530">MTKNKMLGITIPSQSKKDILENIIKYTDKQADFFHVVSLNPENLITSQNNDKFKRIIETAQIKILDGIGVVIAARLLNIKAGDRYPGVELMEDLIKMASDRRLRVILIGGQKNLALDLVKCYQVKYPEAEFLGVEGVLDIKKPMGAEEKTIFDIVTDYKPHLVFVAFGSPAQELWIARHSKQLDKSVVMGVGGAFDYLSGHVYRAPEFIRKIGLEWFFRLLNQPWRWKRQLSLLKFIKLILLEKWKKK</sequence>
<dbReference type="Pfam" id="PF03808">
    <property type="entry name" value="Glyco_tran_WecG"/>
    <property type="match status" value="1"/>
</dbReference>
<dbReference type="InterPro" id="IPR004629">
    <property type="entry name" value="WecG_TagA_CpsF"/>
</dbReference>
<evidence type="ECO:0000256" key="2">
    <source>
        <dbReference type="ARBA" id="ARBA00022679"/>
    </source>
</evidence>
<evidence type="ECO:0000313" key="4">
    <source>
        <dbReference type="Proteomes" id="UP000034536"/>
    </source>
</evidence>
<evidence type="ECO:0000256" key="1">
    <source>
        <dbReference type="ARBA" id="ARBA00022676"/>
    </source>
</evidence>
<name>A0A0G0FFG7_9BACT</name>
<proteinExistence type="predicted"/>
<evidence type="ECO:0000313" key="3">
    <source>
        <dbReference type="EMBL" id="KKP86165.1"/>
    </source>
</evidence>
<protein>
    <submittedName>
        <fullName evidence="3">Teichoic acid biosynthesis protein</fullName>
    </submittedName>
</protein>
<gene>
    <name evidence="3" type="ORF">UR89_C0031G0008</name>
</gene>
<organism evidence="3 4">
    <name type="scientific">Candidatus Roizmanbacteria bacterium GW2011_GWA2_35_8</name>
    <dbReference type="NCBI Taxonomy" id="1618479"/>
    <lineage>
        <taxon>Bacteria</taxon>
        <taxon>Candidatus Roizmaniibacteriota</taxon>
    </lineage>
</organism>
<dbReference type="CDD" id="cd06533">
    <property type="entry name" value="Glyco_transf_WecG_TagA"/>
    <property type="match status" value="1"/>
</dbReference>
<dbReference type="PANTHER" id="PTHR34136">
    <property type="match status" value="1"/>
</dbReference>
<dbReference type="EMBL" id="LBQX01000031">
    <property type="protein sequence ID" value="KKP86165.1"/>
    <property type="molecule type" value="Genomic_DNA"/>
</dbReference>
<keyword evidence="1" id="KW-0328">Glycosyltransferase</keyword>
<dbReference type="GO" id="GO:0016758">
    <property type="term" value="F:hexosyltransferase activity"/>
    <property type="evidence" value="ECO:0007669"/>
    <property type="project" value="TreeGrafter"/>
</dbReference>